<dbReference type="AlphaFoldDB" id="T1ASL1"/>
<dbReference type="Gene3D" id="3.40.50.300">
    <property type="entry name" value="P-loop containing nucleotide triphosphate hydrolases"/>
    <property type="match status" value="1"/>
</dbReference>
<protein>
    <submittedName>
        <fullName evidence="2">Cobyrinic acid a,c-diamide synthase</fullName>
    </submittedName>
</protein>
<gene>
    <name evidence="2" type="ORF">B1B_08175</name>
</gene>
<comment type="caution">
    <text evidence="2">The sequence shown here is derived from an EMBL/GenBank/DDBJ whole genome shotgun (WGS) entry which is preliminary data.</text>
</comment>
<dbReference type="InterPro" id="IPR002586">
    <property type="entry name" value="CobQ/CobB/MinD/ParA_Nub-bd_dom"/>
</dbReference>
<dbReference type="InterPro" id="IPR027417">
    <property type="entry name" value="P-loop_NTPase"/>
</dbReference>
<accession>T1ASL1</accession>
<name>T1ASL1_9ZZZZ</name>
<evidence type="ECO:0000313" key="2">
    <source>
        <dbReference type="EMBL" id="EQD59523.1"/>
    </source>
</evidence>
<dbReference type="CDD" id="cd02042">
    <property type="entry name" value="ParAB_family"/>
    <property type="match status" value="1"/>
</dbReference>
<dbReference type="PANTHER" id="PTHR13696">
    <property type="entry name" value="P-LOOP CONTAINING NUCLEOSIDE TRIPHOSPHATE HYDROLASE"/>
    <property type="match status" value="1"/>
</dbReference>
<dbReference type="InterPro" id="IPR050678">
    <property type="entry name" value="DNA_Partitioning_ATPase"/>
</dbReference>
<dbReference type="SUPFAM" id="SSF52540">
    <property type="entry name" value="P-loop containing nucleoside triphosphate hydrolases"/>
    <property type="match status" value="1"/>
</dbReference>
<organism evidence="2">
    <name type="scientific">mine drainage metagenome</name>
    <dbReference type="NCBI Taxonomy" id="410659"/>
    <lineage>
        <taxon>unclassified sequences</taxon>
        <taxon>metagenomes</taxon>
        <taxon>ecological metagenomes</taxon>
    </lineage>
</organism>
<sequence length="65" mass="6819">MNIVVTSLKGGVGKSTTSIYLAAAAVERGYDPVTLVDADPQASAAEWLETWPVEGITVVEAPSER</sequence>
<dbReference type="Pfam" id="PF01656">
    <property type="entry name" value="CbiA"/>
    <property type="match status" value="1"/>
</dbReference>
<reference evidence="2" key="2">
    <citation type="journal article" date="2014" name="ISME J.">
        <title>Microbial stratification in low pH oxic and suboxic macroscopic growths along an acid mine drainage.</title>
        <authorList>
            <person name="Mendez-Garcia C."/>
            <person name="Mesa V."/>
            <person name="Sprenger R.R."/>
            <person name="Richter M."/>
            <person name="Diez M.S."/>
            <person name="Solano J."/>
            <person name="Bargiela R."/>
            <person name="Golyshina O.V."/>
            <person name="Manteca A."/>
            <person name="Ramos J.L."/>
            <person name="Gallego J.R."/>
            <person name="Llorente I."/>
            <person name="Martins Dos Santos V.A."/>
            <person name="Jensen O.N."/>
            <person name="Pelaez A.I."/>
            <person name="Sanchez J."/>
            <person name="Ferrer M."/>
        </authorList>
    </citation>
    <scope>NUCLEOTIDE SEQUENCE</scope>
</reference>
<reference evidence="2" key="1">
    <citation type="submission" date="2013-08" db="EMBL/GenBank/DDBJ databases">
        <authorList>
            <person name="Mendez C."/>
            <person name="Richter M."/>
            <person name="Ferrer M."/>
            <person name="Sanchez J."/>
        </authorList>
    </citation>
    <scope>NUCLEOTIDE SEQUENCE</scope>
</reference>
<dbReference type="PANTHER" id="PTHR13696:SF96">
    <property type="entry name" value="COBQ_COBB_MIND_PARA NUCLEOTIDE BINDING DOMAIN-CONTAINING PROTEIN"/>
    <property type="match status" value="1"/>
</dbReference>
<feature type="domain" description="CobQ/CobB/MinD/ParA nucleotide binding" evidence="1">
    <location>
        <begin position="3"/>
        <end position="48"/>
    </location>
</feature>
<proteinExistence type="predicted"/>
<dbReference type="EMBL" id="AUZY01005302">
    <property type="protein sequence ID" value="EQD59523.1"/>
    <property type="molecule type" value="Genomic_DNA"/>
</dbReference>
<feature type="non-terminal residue" evidence="2">
    <location>
        <position position="65"/>
    </location>
</feature>
<evidence type="ECO:0000259" key="1">
    <source>
        <dbReference type="Pfam" id="PF01656"/>
    </source>
</evidence>